<dbReference type="Pfam" id="PF01590">
    <property type="entry name" value="GAF"/>
    <property type="match status" value="1"/>
</dbReference>
<feature type="domain" description="HTH cro/C1-type" evidence="1">
    <location>
        <begin position="199"/>
        <end position="228"/>
    </location>
</feature>
<name>A0ABQ4S2R6_9HYPH</name>
<dbReference type="Gene3D" id="3.30.450.40">
    <property type="match status" value="1"/>
</dbReference>
<dbReference type="InterPro" id="IPR001387">
    <property type="entry name" value="Cro/C1-type_HTH"/>
</dbReference>
<dbReference type="PANTHER" id="PTHR43102:SF2">
    <property type="entry name" value="GAF DOMAIN-CONTAINING PROTEIN"/>
    <property type="match status" value="1"/>
</dbReference>
<dbReference type="Gene3D" id="1.10.260.40">
    <property type="entry name" value="lambda repressor-like DNA-binding domains"/>
    <property type="match status" value="1"/>
</dbReference>
<dbReference type="SMART" id="SM00065">
    <property type="entry name" value="GAF"/>
    <property type="match status" value="1"/>
</dbReference>
<sequence>MQDQTPHYSGIAHEPARLAVLRGLQLIDGVAEPSLDRITRIAQRLFEVPIALVSLIDADRQWFKSRCGLTAESTPRDQAFCNYTIEHDSVFVVPDARADRRFSSNPLVTGAPHIRFYAGAPLTVAPGIRLGSLCLIDTRPRDFHPADMQRLAALATQVVGEIWLLELEKALGTGLPASLPPALDAGSSLVEQRITGAQLRAARGLLKWSIAQLASAAGVSPATIKRIEAIDGEASVRFAISQSLRSTCEAEGIVFTGRYSSGAGGAALAP</sequence>
<dbReference type="PROSITE" id="PS50943">
    <property type="entry name" value="HTH_CROC1"/>
    <property type="match status" value="1"/>
</dbReference>
<organism evidence="2 3">
    <name type="scientific">Methylobacterium iners</name>
    <dbReference type="NCBI Taxonomy" id="418707"/>
    <lineage>
        <taxon>Bacteria</taxon>
        <taxon>Pseudomonadati</taxon>
        <taxon>Pseudomonadota</taxon>
        <taxon>Alphaproteobacteria</taxon>
        <taxon>Hyphomicrobiales</taxon>
        <taxon>Methylobacteriaceae</taxon>
        <taxon>Methylobacterium</taxon>
    </lineage>
</organism>
<dbReference type="InterPro" id="IPR010982">
    <property type="entry name" value="Lambda_DNA-bd_dom_sf"/>
</dbReference>
<dbReference type="Proteomes" id="UP001055125">
    <property type="component" value="Unassembled WGS sequence"/>
</dbReference>
<keyword evidence="3" id="KW-1185">Reference proteome</keyword>
<reference evidence="2" key="1">
    <citation type="journal article" date="2021" name="Front. Microbiol.">
        <title>Comprehensive Comparative Genomics and Phenotyping of Methylobacterium Species.</title>
        <authorList>
            <person name="Alessa O."/>
            <person name="Ogura Y."/>
            <person name="Fujitani Y."/>
            <person name="Takami H."/>
            <person name="Hayashi T."/>
            <person name="Sahin N."/>
            <person name="Tani A."/>
        </authorList>
    </citation>
    <scope>NUCLEOTIDE SEQUENCE</scope>
    <source>
        <strain evidence="2">DSM 19015</strain>
    </source>
</reference>
<dbReference type="Pfam" id="PF01381">
    <property type="entry name" value="HTH_3"/>
    <property type="match status" value="1"/>
</dbReference>
<dbReference type="EMBL" id="BPQP01000067">
    <property type="protein sequence ID" value="GJD96748.1"/>
    <property type="molecule type" value="Genomic_DNA"/>
</dbReference>
<dbReference type="CDD" id="cd00093">
    <property type="entry name" value="HTH_XRE"/>
    <property type="match status" value="1"/>
</dbReference>
<evidence type="ECO:0000313" key="2">
    <source>
        <dbReference type="EMBL" id="GJD96748.1"/>
    </source>
</evidence>
<dbReference type="InterPro" id="IPR029016">
    <property type="entry name" value="GAF-like_dom_sf"/>
</dbReference>
<dbReference type="InterPro" id="IPR003018">
    <property type="entry name" value="GAF"/>
</dbReference>
<proteinExistence type="predicted"/>
<dbReference type="PANTHER" id="PTHR43102">
    <property type="entry name" value="SLR1143 PROTEIN"/>
    <property type="match status" value="1"/>
</dbReference>
<gene>
    <name evidence="2" type="ORF">OCOJLMKI_3973</name>
</gene>
<comment type="caution">
    <text evidence="2">The sequence shown here is derived from an EMBL/GenBank/DDBJ whole genome shotgun (WGS) entry which is preliminary data.</text>
</comment>
<dbReference type="SUPFAM" id="SSF47413">
    <property type="entry name" value="lambda repressor-like DNA-binding domains"/>
    <property type="match status" value="1"/>
</dbReference>
<accession>A0ABQ4S2R6</accession>
<dbReference type="SUPFAM" id="SSF55781">
    <property type="entry name" value="GAF domain-like"/>
    <property type="match status" value="1"/>
</dbReference>
<evidence type="ECO:0000313" key="3">
    <source>
        <dbReference type="Proteomes" id="UP001055125"/>
    </source>
</evidence>
<evidence type="ECO:0000259" key="1">
    <source>
        <dbReference type="PROSITE" id="PS50943"/>
    </source>
</evidence>
<dbReference type="RefSeq" id="WP_238245841.1">
    <property type="nucleotide sequence ID" value="NZ_BPQP01000067.1"/>
</dbReference>
<protein>
    <recommendedName>
        <fullName evidence="1">HTH cro/C1-type domain-containing protein</fullName>
    </recommendedName>
</protein>
<reference evidence="2" key="2">
    <citation type="submission" date="2021-08" db="EMBL/GenBank/DDBJ databases">
        <authorList>
            <person name="Tani A."/>
            <person name="Ola A."/>
            <person name="Ogura Y."/>
            <person name="Katsura K."/>
            <person name="Hayashi T."/>
        </authorList>
    </citation>
    <scope>NUCLEOTIDE SEQUENCE</scope>
    <source>
        <strain evidence="2">DSM 19015</strain>
    </source>
</reference>